<dbReference type="AlphaFoldDB" id="A0A9X2KTS7"/>
<gene>
    <name evidence="1" type="ORF">M9979_10035</name>
</gene>
<evidence type="ECO:0000313" key="2">
    <source>
        <dbReference type="Proteomes" id="UP001139486"/>
    </source>
</evidence>
<sequence>MSKLESHVFSFEEADHLTRIHLKLALEDVGFAVEEDAVTLGIVTEGAVVLSGDGGAMSSFLLEAGPSPDLPAATEPFHPGEGGRFAKI</sequence>
<comment type="caution">
    <text evidence="1">The sequence shown here is derived from an EMBL/GenBank/DDBJ whole genome shotgun (WGS) entry which is preliminary data.</text>
</comment>
<keyword evidence="2" id="KW-1185">Reference proteome</keyword>
<protein>
    <submittedName>
        <fullName evidence="1">Uncharacterized protein</fullName>
    </submittedName>
</protein>
<evidence type="ECO:0000313" key="1">
    <source>
        <dbReference type="EMBL" id="MCP3735208.1"/>
    </source>
</evidence>
<dbReference type="EMBL" id="JAMLDY010000010">
    <property type="protein sequence ID" value="MCP3735208.1"/>
    <property type="molecule type" value="Genomic_DNA"/>
</dbReference>
<reference evidence="1" key="1">
    <citation type="submission" date="2022-05" db="EMBL/GenBank/DDBJ databases">
        <title>Sphingomonas sp. strain RP10 Genome sequencing and assembly.</title>
        <authorList>
            <person name="Kim I."/>
        </authorList>
    </citation>
    <scope>NUCLEOTIDE SEQUENCE</scope>
    <source>
        <strain evidence="1">RP10</strain>
    </source>
</reference>
<proteinExistence type="predicted"/>
<dbReference type="RefSeq" id="WP_254289222.1">
    <property type="nucleotide sequence ID" value="NZ_JAMLDY010000010.1"/>
</dbReference>
<dbReference type="Proteomes" id="UP001139486">
    <property type="component" value="Unassembled WGS sequence"/>
</dbReference>
<organism evidence="1 2">
    <name type="scientific">Sphingomonas liriopis</name>
    <dbReference type="NCBI Taxonomy" id="2949094"/>
    <lineage>
        <taxon>Bacteria</taxon>
        <taxon>Pseudomonadati</taxon>
        <taxon>Pseudomonadota</taxon>
        <taxon>Alphaproteobacteria</taxon>
        <taxon>Sphingomonadales</taxon>
        <taxon>Sphingomonadaceae</taxon>
        <taxon>Sphingomonas</taxon>
    </lineage>
</organism>
<name>A0A9X2KTS7_9SPHN</name>
<accession>A0A9X2KTS7</accession>